<dbReference type="InterPro" id="IPR050135">
    <property type="entry name" value="dGTPase-like"/>
</dbReference>
<gene>
    <name evidence="3" type="ORF">Cha6605_5638</name>
</gene>
<keyword evidence="4" id="KW-1185">Reference proteome</keyword>
<dbReference type="AlphaFoldDB" id="K9UN25"/>
<dbReference type="PROSITE" id="PS51831">
    <property type="entry name" value="HD"/>
    <property type="match status" value="1"/>
</dbReference>
<evidence type="ECO:0000313" key="3">
    <source>
        <dbReference type="EMBL" id="AFY96507.1"/>
    </source>
</evidence>
<proteinExistence type="predicted"/>
<dbReference type="HOGENOM" id="CLU_028163_2_0_3"/>
<dbReference type="InterPro" id="IPR006674">
    <property type="entry name" value="HD_domain"/>
</dbReference>
<name>K9UN25_CHAP6</name>
<dbReference type="Gene3D" id="1.10.3210.10">
    <property type="entry name" value="Hypothetical protein af1432"/>
    <property type="match status" value="1"/>
</dbReference>
<dbReference type="GO" id="GO:0008832">
    <property type="term" value="F:dGTPase activity"/>
    <property type="evidence" value="ECO:0007669"/>
    <property type="project" value="TreeGrafter"/>
</dbReference>
<dbReference type="InterPro" id="IPR003607">
    <property type="entry name" value="HD/PDEase_dom"/>
</dbReference>
<dbReference type="KEGG" id="cmp:Cha6605_5638"/>
<protein>
    <submittedName>
        <fullName evidence="3">Deoxyguanosinetriphosphate triphosphohydrolase, putative</fullName>
    </submittedName>
</protein>
<dbReference type="NCBIfam" id="TIGR01353">
    <property type="entry name" value="dGTP_triPase"/>
    <property type="match status" value="1"/>
</dbReference>
<dbReference type="SUPFAM" id="SSF109604">
    <property type="entry name" value="HD-domain/PDEase-like"/>
    <property type="match status" value="1"/>
</dbReference>
<dbReference type="SMART" id="SM00471">
    <property type="entry name" value="HDc"/>
    <property type="match status" value="1"/>
</dbReference>
<evidence type="ECO:0000259" key="2">
    <source>
        <dbReference type="PROSITE" id="PS51831"/>
    </source>
</evidence>
<keyword evidence="1 3" id="KW-0378">Hydrolase</keyword>
<dbReference type="InterPro" id="IPR006261">
    <property type="entry name" value="dGTPase"/>
</dbReference>
<reference evidence="3 4" key="1">
    <citation type="submission" date="2012-05" db="EMBL/GenBank/DDBJ databases">
        <title>Finished chromosome of genome of Chamaesiphon sp. PCC 6605.</title>
        <authorList>
            <consortium name="US DOE Joint Genome Institute"/>
            <person name="Gugger M."/>
            <person name="Coursin T."/>
            <person name="Rippka R."/>
            <person name="Tandeau De Marsac N."/>
            <person name="Huntemann M."/>
            <person name="Wei C.-L."/>
            <person name="Han J."/>
            <person name="Detter J.C."/>
            <person name="Han C."/>
            <person name="Tapia R."/>
            <person name="Chen A."/>
            <person name="Kyrpides N."/>
            <person name="Mavromatis K."/>
            <person name="Markowitz V."/>
            <person name="Szeto E."/>
            <person name="Ivanova N."/>
            <person name="Pagani I."/>
            <person name="Pati A."/>
            <person name="Goodwin L."/>
            <person name="Nordberg H.P."/>
            <person name="Cantor M.N."/>
            <person name="Hua S.X."/>
            <person name="Woyke T."/>
            <person name="Kerfeld C.A."/>
        </authorList>
    </citation>
    <scope>NUCLEOTIDE SEQUENCE [LARGE SCALE GENOMIC DNA]</scope>
    <source>
        <strain evidence="4">ATCC 27169 / PCC 6605</strain>
    </source>
</reference>
<evidence type="ECO:0000313" key="4">
    <source>
        <dbReference type="Proteomes" id="UP000010366"/>
    </source>
</evidence>
<dbReference type="InterPro" id="IPR023293">
    <property type="entry name" value="dGTP_triP_hydro_central_sf"/>
</dbReference>
<dbReference type="Proteomes" id="UP000010366">
    <property type="component" value="Chromosome"/>
</dbReference>
<dbReference type="STRING" id="1173020.Cha6605_5638"/>
<accession>K9UN25</accession>
<dbReference type="PANTHER" id="PTHR11373:SF40">
    <property type="entry name" value="DEOXYGUANOSINETRIPHOSPHATE TRIPHOSPHOHYDROLASE-LIKE PROTEIN 2"/>
    <property type="match status" value="1"/>
</dbReference>
<dbReference type="PANTHER" id="PTHR11373">
    <property type="entry name" value="DEOXYNUCLEOSIDE TRIPHOSPHATE TRIPHOSPHOHYDROLASE"/>
    <property type="match status" value="1"/>
</dbReference>
<sequence length="454" mass="51424">MSEVTLQMDRMQWVKLFSRKRYGVAQLEHKEAGRTHFHKDIDRIIFSSAFRRLNHKTQVHPLPENDNIRTRLPHSLEVSSVGRSLGTKVGERLANELAGIDIAPSDVGDIVQAACLAHDIGNPPFGHSGEEAIRHWFRKHSNLKFVTKLSHAELNDFQNFEGNAQGLRVIAKLEYYLFEGGMRLTYATLGTFLKYPWTSELLSIEKKYGCNQTERDILSDIATELGLLERAPMAWSRHPLAYLMEAADDICYALIDLEDGIEMGFITYDEAIDILKIVYNFDEIPPLHSSCVGTDLIGRKIAIARGKAMNILIEGVVDAFVKQKDNLLQGHFMYDDLIDACGGRIKECVTIAKNTAKNKIFNDPRKIQIEVGSHATIDVLLDAFIAAAYNLIIHKDREELTERHIKILAMMGGHQPQSDWSLHHAYMHVLDFISGITDRQAVNITKQIDAMNYR</sequence>
<dbReference type="eggNOG" id="COG0232">
    <property type="taxonomic scope" value="Bacteria"/>
</dbReference>
<evidence type="ECO:0000256" key="1">
    <source>
        <dbReference type="ARBA" id="ARBA00022801"/>
    </source>
</evidence>
<dbReference type="Gene3D" id="1.10.3410.10">
    <property type="entry name" value="putative deoxyguanosinetriphosphate triphosphohydrolase like domain"/>
    <property type="match status" value="1"/>
</dbReference>
<dbReference type="GO" id="GO:0006203">
    <property type="term" value="P:dGTP catabolic process"/>
    <property type="evidence" value="ECO:0007669"/>
    <property type="project" value="TreeGrafter"/>
</dbReference>
<dbReference type="NCBIfam" id="NF002205">
    <property type="entry name" value="PRK01096.1"/>
    <property type="match status" value="1"/>
</dbReference>
<dbReference type="EMBL" id="CP003600">
    <property type="protein sequence ID" value="AFY96507.1"/>
    <property type="molecule type" value="Genomic_DNA"/>
</dbReference>
<organism evidence="3 4">
    <name type="scientific">Chamaesiphon minutus (strain ATCC 27169 / PCC 6605)</name>
    <dbReference type="NCBI Taxonomy" id="1173020"/>
    <lineage>
        <taxon>Bacteria</taxon>
        <taxon>Bacillati</taxon>
        <taxon>Cyanobacteriota</taxon>
        <taxon>Cyanophyceae</taxon>
        <taxon>Gomontiellales</taxon>
        <taxon>Chamaesiphonaceae</taxon>
        <taxon>Chamaesiphon</taxon>
    </lineage>
</organism>
<feature type="domain" description="HD" evidence="2">
    <location>
        <begin position="71"/>
        <end position="253"/>
    </location>
</feature>
<dbReference type="Pfam" id="PF01966">
    <property type="entry name" value="HD"/>
    <property type="match status" value="1"/>
</dbReference>
<dbReference type="InterPro" id="IPR027432">
    <property type="entry name" value="dGTP_triphosphohydrolase_C"/>
</dbReference>
<dbReference type="PATRIC" id="fig|1173020.3.peg.6475"/>
<dbReference type="Gene3D" id="1.10.3550.10">
    <property type="entry name" value="eoxyguanosinetriphosphate triphosphohydrolase domain-like"/>
    <property type="match status" value="1"/>
</dbReference>